<name>A0A8H7W3Y0_9HELO</name>
<reference evidence="7" key="1">
    <citation type="submission" date="2021-02" db="EMBL/GenBank/DDBJ databases">
        <title>Genome sequence Cadophora malorum strain M34.</title>
        <authorList>
            <person name="Stefanovic E."/>
            <person name="Vu D."/>
            <person name="Scully C."/>
            <person name="Dijksterhuis J."/>
            <person name="Roader J."/>
            <person name="Houbraken J."/>
        </authorList>
    </citation>
    <scope>NUCLEOTIDE SEQUENCE</scope>
    <source>
        <strain evidence="7">M34</strain>
    </source>
</reference>
<dbReference type="Pfam" id="PF05705">
    <property type="entry name" value="DUF829"/>
    <property type="match status" value="1"/>
</dbReference>
<organism evidence="7 8">
    <name type="scientific">Cadophora malorum</name>
    <dbReference type="NCBI Taxonomy" id="108018"/>
    <lineage>
        <taxon>Eukaryota</taxon>
        <taxon>Fungi</taxon>
        <taxon>Dikarya</taxon>
        <taxon>Ascomycota</taxon>
        <taxon>Pezizomycotina</taxon>
        <taxon>Leotiomycetes</taxon>
        <taxon>Helotiales</taxon>
        <taxon>Ploettnerulaceae</taxon>
        <taxon>Cadophora</taxon>
    </lineage>
</organism>
<dbReference type="PANTHER" id="PTHR12265">
    <property type="entry name" value="TRANSMEMBRANE PROTEIN 53"/>
    <property type="match status" value="1"/>
</dbReference>
<evidence type="ECO:0000256" key="3">
    <source>
        <dbReference type="ARBA" id="ARBA00022989"/>
    </source>
</evidence>
<comment type="caution">
    <text evidence="7">The sequence shown here is derived from an EMBL/GenBank/DDBJ whole genome shotgun (WGS) entry which is preliminary data.</text>
</comment>
<evidence type="ECO:0000256" key="4">
    <source>
        <dbReference type="ARBA" id="ARBA00023136"/>
    </source>
</evidence>
<evidence type="ECO:0008006" key="9">
    <source>
        <dbReference type="Google" id="ProtNLM"/>
    </source>
</evidence>
<evidence type="ECO:0000256" key="6">
    <source>
        <dbReference type="ARBA" id="ARBA00037847"/>
    </source>
</evidence>
<accession>A0A8H7W3Y0</accession>
<evidence type="ECO:0000256" key="1">
    <source>
        <dbReference type="ARBA" id="ARBA00004126"/>
    </source>
</evidence>
<dbReference type="InterPro" id="IPR008547">
    <property type="entry name" value="DUF829_TMEM53"/>
</dbReference>
<protein>
    <recommendedName>
        <fullName evidence="9">Indole-diterpene biosynthesis protein PaxU</fullName>
    </recommendedName>
</protein>
<keyword evidence="3" id="KW-1133">Transmembrane helix</keyword>
<evidence type="ECO:0000313" key="7">
    <source>
        <dbReference type="EMBL" id="KAG4416771.1"/>
    </source>
</evidence>
<dbReference type="AlphaFoldDB" id="A0A8H7W3Y0"/>
<proteinExistence type="predicted"/>
<evidence type="ECO:0000256" key="2">
    <source>
        <dbReference type="ARBA" id="ARBA00022692"/>
    </source>
</evidence>
<dbReference type="GO" id="GO:0031965">
    <property type="term" value="C:nuclear membrane"/>
    <property type="evidence" value="ECO:0007669"/>
    <property type="project" value="UniProtKB-SubCell"/>
</dbReference>
<evidence type="ECO:0000313" key="8">
    <source>
        <dbReference type="Proteomes" id="UP000664132"/>
    </source>
</evidence>
<evidence type="ECO:0000256" key="5">
    <source>
        <dbReference type="ARBA" id="ARBA00023242"/>
    </source>
</evidence>
<dbReference type="Proteomes" id="UP000664132">
    <property type="component" value="Unassembled WGS sequence"/>
</dbReference>
<keyword evidence="8" id="KW-1185">Reference proteome</keyword>
<dbReference type="OrthoDB" id="77878at2759"/>
<keyword evidence="4" id="KW-0472">Membrane</keyword>
<dbReference type="PANTHER" id="PTHR12265:SF30">
    <property type="entry name" value="TRANSMEMBRANE PROTEIN 53"/>
    <property type="match status" value="1"/>
</dbReference>
<sequence>MAPLSTGGVVPFKDFHQLSPTISLYRPSDITTKTHSSTSSSPALIMLTPWLAAQARHITKYTDVYQSIFPSASILVIRTTPADMVYRSYKSQREDLNRILPLLQTKTEDEEPEILLHMFSNAGAHKASRLARAYKVQTSAPLRCGVMVFDSAPGVATYSRIVDAMTVGLPAIPLLRQLLACLVHFLVALIWMHSYFSGGANLVQRARMDLIDMNLIKSNRGRLYLYSTGDRMVGWEDVESHALEAERSRERVKMEKWGGTPHVGHMANDGNRYWGAIESFWAAGVID</sequence>
<comment type="subcellular location">
    <subcellularLocation>
        <location evidence="6">Endomembrane system</location>
        <topology evidence="6">Single-pass membrane protein</topology>
    </subcellularLocation>
    <subcellularLocation>
        <location evidence="1">Nucleus membrane</location>
    </subcellularLocation>
</comment>
<gene>
    <name evidence="7" type="ORF">IFR04_010100</name>
</gene>
<dbReference type="EMBL" id="JAFJYH010000175">
    <property type="protein sequence ID" value="KAG4416771.1"/>
    <property type="molecule type" value="Genomic_DNA"/>
</dbReference>
<keyword evidence="5" id="KW-0539">Nucleus</keyword>
<keyword evidence="2" id="KW-0812">Transmembrane</keyword>